<dbReference type="PANTHER" id="PTHR43725">
    <property type="entry name" value="UDP-GLUCOSE 4-EPIMERASE"/>
    <property type="match status" value="1"/>
</dbReference>
<evidence type="ECO:0000256" key="8">
    <source>
        <dbReference type="ARBA" id="ARBA00023144"/>
    </source>
</evidence>
<gene>
    <name evidence="13" type="ORF">J2Z53_000230</name>
</gene>
<dbReference type="EC" id="5.1.3.2" evidence="5"/>
<evidence type="ECO:0000256" key="6">
    <source>
        <dbReference type="ARBA" id="ARBA00018569"/>
    </source>
</evidence>
<evidence type="ECO:0000313" key="14">
    <source>
        <dbReference type="Proteomes" id="UP000783390"/>
    </source>
</evidence>
<evidence type="ECO:0000259" key="12">
    <source>
        <dbReference type="Pfam" id="PF01370"/>
    </source>
</evidence>
<dbReference type="EMBL" id="JAGGJZ010000001">
    <property type="protein sequence ID" value="MBP1888651.1"/>
    <property type="molecule type" value="Genomic_DNA"/>
</dbReference>
<comment type="cofactor">
    <cofactor evidence="2">
        <name>NAD(+)</name>
        <dbReference type="ChEBI" id="CHEBI:57540"/>
    </cofactor>
</comment>
<comment type="similarity">
    <text evidence="4">Belongs to the NAD(P)-dependent epimerase/dehydratase family.</text>
</comment>
<proteinExistence type="inferred from homology"/>
<accession>A0ABS4EXC8</accession>
<sequence length="294" mass="33790">MSKVLVFGGTRFLGKELVKELLINGHDVTIATTKEMEDSFKDKVKRIFVNKRDYNDLSNALKDKEYDVVYDTISYSSNDGIRMCKALNGKIKKYIVVSSIAVYDYGNNLGEKCFDPNKYNIVMGEKEDFSYKEGKRLMEASTYKNAKFKVIAVRFPVVIGKDDSSERLLTYIKKVKNKETIYSTKLNSYMNMITQNEAGIFLAWLLDKDIHGPINAACIGKISIKGIINSIEDELKIEGIVNNNIDKEETSPYNKWTDITMDIKNIMEIGGYRFKEVHSEVRDIIKYYKNNFNI</sequence>
<organism evidence="13 14">
    <name type="scientific">Clostridium moniliforme</name>
    <dbReference type="NCBI Taxonomy" id="39489"/>
    <lineage>
        <taxon>Bacteria</taxon>
        <taxon>Bacillati</taxon>
        <taxon>Bacillota</taxon>
        <taxon>Clostridia</taxon>
        <taxon>Eubacteriales</taxon>
        <taxon>Clostridiaceae</taxon>
        <taxon>Clostridium</taxon>
    </lineage>
</organism>
<keyword evidence="8" id="KW-0119">Carbohydrate metabolism</keyword>
<evidence type="ECO:0000256" key="2">
    <source>
        <dbReference type="ARBA" id="ARBA00001911"/>
    </source>
</evidence>
<dbReference type="Gene3D" id="3.40.50.720">
    <property type="entry name" value="NAD(P)-binding Rossmann-like Domain"/>
    <property type="match status" value="1"/>
</dbReference>
<evidence type="ECO:0000313" key="13">
    <source>
        <dbReference type="EMBL" id="MBP1888651.1"/>
    </source>
</evidence>
<evidence type="ECO:0000256" key="10">
    <source>
        <dbReference type="ARBA" id="ARBA00031367"/>
    </source>
</evidence>
<comment type="caution">
    <text evidence="13">The sequence shown here is derived from an EMBL/GenBank/DDBJ whole genome shotgun (WGS) entry which is preliminary data.</text>
</comment>
<evidence type="ECO:0000256" key="9">
    <source>
        <dbReference type="ARBA" id="ARBA00023235"/>
    </source>
</evidence>
<comment type="pathway">
    <text evidence="3">Carbohydrate metabolism; galactose metabolism.</text>
</comment>
<feature type="domain" description="NAD-dependent epimerase/dehydratase" evidence="12">
    <location>
        <begin position="4"/>
        <end position="180"/>
    </location>
</feature>
<evidence type="ECO:0000256" key="7">
    <source>
        <dbReference type="ARBA" id="ARBA00023027"/>
    </source>
</evidence>
<dbReference type="InterPro" id="IPR036291">
    <property type="entry name" value="NAD(P)-bd_dom_sf"/>
</dbReference>
<dbReference type="PANTHER" id="PTHR43725:SF47">
    <property type="entry name" value="UDP-GLUCOSE 4-EPIMERASE"/>
    <property type="match status" value="1"/>
</dbReference>
<protein>
    <recommendedName>
        <fullName evidence="6">UDP-glucose 4-epimerase</fullName>
        <ecNumber evidence="5">5.1.3.2</ecNumber>
    </recommendedName>
    <alternativeName>
        <fullName evidence="11">Galactowaldenase</fullName>
    </alternativeName>
    <alternativeName>
        <fullName evidence="10">UDP-galactose 4-epimerase</fullName>
    </alternativeName>
</protein>
<keyword evidence="7" id="KW-0520">NAD</keyword>
<keyword evidence="8" id="KW-0299">Galactose metabolism</keyword>
<dbReference type="SUPFAM" id="SSF51735">
    <property type="entry name" value="NAD(P)-binding Rossmann-fold domains"/>
    <property type="match status" value="1"/>
</dbReference>
<evidence type="ECO:0000256" key="3">
    <source>
        <dbReference type="ARBA" id="ARBA00004947"/>
    </source>
</evidence>
<reference evidence="13 14" key="1">
    <citation type="submission" date="2021-03" db="EMBL/GenBank/DDBJ databases">
        <title>Genomic Encyclopedia of Type Strains, Phase IV (KMG-IV): sequencing the most valuable type-strain genomes for metagenomic binning, comparative biology and taxonomic classification.</title>
        <authorList>
            <person name="Goeker M."/>
        </authorList>
    </citation>
    <scope>NUCLEOTIDE SEQUENCE [LARGE SCALE GENOMIC DNA]</scope>
    <source>
        <strain evidence="13 14">DSM 3984</strain>
    </source>
</reference>
<dbReference type="RefSeq" id="WP_209795385.1">
    <property type="nucleotide sequence ID" value="NZ_JAGGJZ010000001.1"/>
</dbReference>
<evidence type="ECO:0000256" key="5">
    <source>
        <dbReference type="ARBA" id="ARBA00013189"/>
    </source>
</evidence>
<keyword evidence="14" id="KW-1185">Reference proteome</keyword>
<dbReference type="Proteomes" id="UP000783390">
    <property type="component" value="Unassembled WGS sequence"/>
</dbReference>
<dbReference type="Pfam" id="PF01370">
    <property type="entry name" value="Epimerase"/>
    <property type="match status" value="1"/>
</dbReference>
<dbReference type="InterPro" id="IPR001509">
    <property type="entry name" value="Epimerase_deHydtase"/>
</dbReference>
<comment type="catalytic activity">
    <reaction evidence="1">
        <text>UDP-alpha-D-glucose = UDP-alpha-D-galactose</text>
        <dbReference type="Rhea" id="RHEA:22168"/>
        <dbReference type="ChEBI" id="CHEBI:58885"/>
        <dbReference type="ChEBI" id="CHEBI:66914"/>
        <dbReference type="EC" id="5.1.3.2"/>
    </reaction>
</comment>
<evidence type="ECO:0000256" key="4">
    <source>
        <dbReference type="ARBA" id="ARBA00007637"/>
    </source>
</evidence>
<evidence type="ECO:0000256" key="11">
    <source>
        <dbReference type="ARBA" id="ARBA00033067"/>
    </source>
</evidence>
<evidence type="ECO:0000256" key="1">
    <source>
        <dbReference type="ARBA" id="ARBA00000083"/>
    </source>
</evidence>
<keyword evidence="9" id="KW-0413">Isomerase</keyword>
<name>A0ABS4EXC8_9CLOT</name>